<keyword evidence="1" id="KW-0812">Transmembrane</keyword>
<keyword evidence="3" id="KW-1185">Reference proteome</keyword>
<reference evidence="2 3" key="1">
    <citation type="submission" date="2019-10" db="EMBL/GenBank/DDBJ databases">
        <title>Nocardia macrotermitis sp. nov. and Nocardia aurantia sp. nov., isolated from the gut of fungus growing-termite Macrotermes natalensis.</title>
        <authorList>
            <person name="Benndorf R."/>
            <person name="Schwitalla J."/>
            <person name="Martin K."/>
            <person name="De Beer W."/>
            <person name="Kaster A.-K."/>
            <person name="Vollmers J."/>
            <person name="Poulsen M."/>
            <person name="Beemelmanns C."/>
        </authorList>
    </citation>
    <scope>NUCLEOTIDE SEQUENCE [LARGE SCALE GENOMIC DNA]</scope>
    <source>
        <strain evidence="2 3">RB56</strain>
    </source>
</reference>
<evidence type="ECO:0000256" key="1">
    <source>
        <dbReference type="SAM" id="Phobius"/>
    </source>
</evidence>
<feature type="transmembrane region" description="Helical" evidence="1">
    <location>
        <begin position="31"/>
        <end position="49"/>
    </location>
</feature>
<dbReference type="RefSeq" id="WP_153349004.1">
    <property type="nucleotide sequence ID" value="NZ_WEGI01000023.1"/>
</dbReference>
<gene>
    <name evidence="2" type="ORF">NRB56_74100</name>
</gene>
<keyword evidence="1" id="KW-1133">Transmembrane helix</keyword>
<protein>
    <submittedName>
        <fullName evidence="2">Uncharacterized protein</fullName>
    </submittedName>
</protein>
<dbReference type="Proteomes" id="UP000431401">
    <property type="component" value="Unassembled WGS sequence"/>
</dbReference>
<evidence type="ECO:0000313" key="3">
    <source>
        <dbReference type="Proteomes" id="UP000431401"/>
    </source>
</evidence>
<sequence length="66" mass="7010">MFAIIASVLFVIALLLNIGGGSSGATIEGFVIAGLLGMSLHLAGLSARIPNRSQWRSRGGFRRRRV</sequence>
<organism evidence="2 3">
    <name type="scientific">Nocardia aurantia</name>
    <dbReference type="NCBI Taxonomy" id="2585199"/>
    <lineage>
        <taxon>Bacteria</taxon>
        <taxon>Bacillati</taxon>
        <taxon>Actinomycetota</taxon>
        <taxon>Actinomycetes</taxon>
        <taxon>Mycobacteriales</taxon>
        <taxon>Nocardiaceae</taxon>
        <taxon>Nocardia</taxon>
    </lineage>
</organism>
<evidence type="ECO:0000313" key="2">
    <source>
        <dbReference type="EMBL" id="MQY31799.1"/>
    </source>
</evidence>
<dbReference type="EMBL" id="WEGI01000023">
    <property type="protein sequence ID" value="MQY31799.1"/>
    <property type="molecule type" value="Genomic_DNA"/>
</dbReference>
<proteinExistence type="predicted"/>
<accession>A0A7K0E160</accession>
<name>A0A7K0E160_9NOCA</name>
<keyword evidence="1" id="KW-0472">Membrane</keyword>
<dbReference type="AlphaFoldDB" id="A0A7K0E160"/>
<comment type="caution">
    <text evidence="2">The sequence shown here is derived from an EMBL/GenBank/DDBJ whole genome shotgun (WGS) entry which is preliminary data.</text>
</comment>